<feature type="transmembrane region" description="Helical" evidence="1">
    <location>
        <begin position="134"/>
        <end position="157"/>
    </location>
</feature>
<comment type="caution">
    <text evidence="2">The sequence shown here is derived from an EMBL/GenBank/DDBJ whole genome shotgun (WGS) entry which is preliminary data.</text>
</comment>
<accession>A0A8J7WHT0</accession>
<feature type="transmembrane region" description="Helical" evidence="1">
    <location>
        <begin position="93"/>
        <end position="113"/>
    </location>
</feature>
<name>A0A8J7WHT0_9RHOB</name>
<organism evidence="2 3">
    <name type="scientific">Thetidibacter halocola</name>
    <dbReference type="NCBI Taxonomy" id="2827239"/>
    <lineage>
        <taxon>Bacteria</taxon>
        <taxon>Pseudomonadati</taxon>
        <taxon>Pseudomonadota</taxon>
        <taxon>Alphaproteobacteria</taxon>
        <taxon>Rhodobacterales</taxon>
        <taxon>Roseobacteraceae</taxon>
        <taxon>Thetidibacter</taxon>
    </lineage>
</organism>
<feature type="transmembrane region" description="Helical" evidence="1">
    <location>
        <begin position="67"/>
        <end position="87"/>
    </location>
</feature>
<dbReference type="AlphaFoldDB" id="A0A8J7WHT0"/>
<dbReference type="EMBL" id="JAGTUU010000006">
    <property type="protein sequence ID" value="MBS0125573.1"/>
    <property type="molecule type" value="Genomic_DNA"/>
</dbReference>
<feature type="transmembrane region" description="Helical" evidence="1">
    <location>
        <begin position="192"/>
        <end position="219"/>
    </location>
</feature>
<keyword evidence="1" id="KW-1133">Transmembrane helix</keyword>
<evidence type="ECO:0000256" key="1">
    <source>
        <dbReference type="SAM" id="Phobius"/>
    </source>
</evidence>
<evidence type="ECO:0000313" key="3">
    <source>
        <dbReference type="Proteomes" id="UP000681356"/>
    </source>
</evidence>
<dbReference type="InterPro" id="IPR018692">
    <property type="entry name" value="DUF2189"/>
</dbReference>
<dbReference type="RefSeq" id="WP_212537538.1">
    <property type="nucleotide sequence ID" value="NZ_JAGTUU010000006.1"/>
</dbReference>
<keyword evidence="1" id="KW-0472">Membrane</keyword>
<evidence type="ECO:0000313" key="2">
    <source>
        <dbReference type="EMBL" id="MBS0125573.1"/>
    </source>
</evidence>
<protein>
    <submittedName>
        <fullName evidence="2">DUF2189 domain-containing protein</fullName>
    </submittedName>
</protein>
<reference evidence="2" key="1">
    <citation type="submission" date="2021-04" db="EMBL/GenBank/DDBJ databases">
        <authorList>
            <person name="Yoon J."/>
        </authorList>
    </citation>
    <scope>NUCLEOTIDE SEQUENCE</scope>
    <source>
        <strain evidence="2">KMU-90</strain>
    </source>
</reference>
<keyword evidence="3" id="KW-1185">Reference proteome</keyword>
<sequence length="285" mass="29426">MPKTIGNPLSFTARVLGAAGNHLAQTAQDLGGTGTAAPPQVRRITNDDLRAALAAGWDDFKACRSDVMALVLLYPIIGLVLMGMGLRMALIPLLFPLIAGFALLGPVAAVGLYEISRRREAGAEPRWTDAFGVIGQPSFGGILLLGIYLVALFLAWMLVAAEIYGLTLGPGAPASTTAFVTAALTTGAGWTMIILGCAVGGLFALAVLAVSVVSFPLLLDRPVGVPVAVATSIAVFRANPGPVLTWGAIVAGGLVLGALPMLLGLVFVLPVLGHATWHLYRRAVE</sequence>
<feature type="transmembrane region" description="Helical" evidence="1">
    <location>
        <begin position="246"/>
        <end position="272"/>
    </location>
</feature>
<dbReference type="Pfam" id="PF09955">
    <property type="entry name" value="DUF2189"/>
    <property type="match status" value="1"/>
</dbReference>
<proteinExistence type="predicted"/>
<keyword evidence="1" id="KW-0812">Transmembrane</keyword>
<gene>
    <name evidence="2" type="ORF">KB874_15915</name>
</gene>
<dbReference type="Proteomes" id="UP000681356">
    <property type="component" value="Unassembled WGS sequence"/>
</dbReference>